<dbReference type="Proteomes" id="UP000027583">
    <property type="component" value="Unassembled WGS sequence"/>
</dbReference>
<reference evidence="2 3" key="1">
    <citation type="journal article" date="2014" name="Genome Biol. Evol.">
        <title>Acetic acid bacteria genomes reveal functional traits for adaptation to life in insect guts.</title>
        <authorList>
            <person name="Chouaia B."/>
            <person name="Gaiarsa S."/>
            <person name="Crotti E."/>
            <person name="Comandatore F."/>
            <person name="Degli Esposti M."/>
            <person name="Ricci I."/>
            <person name="Alma A."/>
            <person name="Favia G."/>
            <person name="Bandi C."/>
            <person name="Daffonchio D."/>
        </authorList>
    </citation>
    <scope>NUCLEOTIDE SEQUENCE [LARGE SCALE GENOMIC DNA]</scope>
    <source>
        <strain evidence="2 3">SF2.1</strain>
    </source>
</reference>
<comment type="caution">
    <text evidence="2">The sequence shown here is derived from an EMBL/GenBank/DDBJ whole genome shotgun (WGS) entry which is preliminary data.</text>
</comment>
<reference evidence="2 3" key="2">
    <citation type="journal article" date="2014" name="PLoS ONE">
        <title>Evolution of mitochondria reconstructed from the energy metabolism of living bacteria.</title>
        <authorList>
            <person name="Degli Esposti M."/>
            <person name="Chouaia B."/>
            <person name="Comandatore F."/>
            <person name="Crotti E."/>
            <person name="Sassera D."/>
            <person name="Lievens P.M."/>
            <person name="Daffonchio D."/>
            <person name="Bandi C."/>
        </authorList>
    </citation>
    <scope>NUCLEOTIDE SEQUENCE [LARGE SCALE GENOMIC DNA]</scope>
    <source>
        <strain evidence="2 3">SF2.1</strain>
    </source>
</reference>
<keyword evidence="1" id="KW-0472">Membrane</keyword>
<sequence>MRKETLLVFGFLAVVLSTVALIWYFAWPALRPVRFETVSDVTLTIEQTNQTRKLDEAETAQLNAWLHSHTHGWAPLTSPAPSTGDVVIKAHLPDGEPFELALWTGISGADWNDTAITRVNPKARFKVQSFDDQEWAPLRRLIEGQGFEKTDVP</sequence>
<evidence type="ECO:0000313" key="2">
    <source>
        <dbReference type="EMBL" id="CDG38234.1"/>
    </source>
</evidence>
<name>A0A060QAW0_9PROT</name>
<accession>A0A060QAW0</accession>
<gene>
    <name evidence="2" type="ORF">ASAP_0189</name>
</gene>
<feature type="transmembrane region" description="Helical" evidence="1">
    <location>
        <begin position="6"/>
        <end position="26"/>
    </location>
</feature>
<protein>
    <submittedName>
        <fullName evidence="2">Uncharacterized protein</fullName>
    </submittedName>
</protein>
<proteinExistence type="predicted"/>
<keyword evidence="1" id="KW-1133">Transmembrane helix</keyword>
<dbReference type="AlphaFoldDB" id="A0A060QAW0"/>
<evidence type="ECO:0000313" key="3">
    <source>
        <dbReference type="Proteomes" id="UP000027583"/>
    </source>
</evidence>
<organism evidence="2 3">
    <name type="scientific">Asaia bogorensis</name>
    <dbReference type="NCBI Taxonomy" id="91915"/>
    <lineage>
        <taxon>Bacteria</taxon>
        <taxon>Pseudomonadati</taxon>
        <taxon>Pseudomonadota</taxon>
        <taxon>Alphaproteobacteria</taxon>
        <taxon>Acetobacterales</taxon>
        <taxon>Acetobacteraceae</taxon>
        <taxon>Asaia</taxon>
    </lineage>
</organism>
<evidence type="ECO:0000256" key="1">
    <source>
        <dbReference type="SAM" id="Phobius"/>
    </source>
</evidence>
<dbReference type="EMBL" id="CBLX010000003">
    <property type="protein sequence ID" value="CDG38234.1"/>
    <property type="molecule type" value="Genomic_DNA"/>
</dbReference>
<dbReference type="RefSeq" id="WP_023978407.1">
    <property type="nucleotide sequence ID" value="NZ_CBLX010000003.1"/>
</dbReference>
<keyword evidence="1" id="KW-0812">Transmembrane</keyword>